<evidence type="ECO:0000313" key="2">
    <source>
        <dbReference type="EMBL" id="KAK0733065.1"/>
    </source>
</evidence>
<dbReference type="EMBL" id="JAUIRO010000001">
    <property type="protein sequence ID" value="KAK0733065.1"/>
    <property type="molecule type" value="Genomic_DNA"/>
</dbReference>
<dbReference type="InterPro" id="IPR000073">
    <property type="entry name" value="AB_hydrolase_1"/>
</dbReference>
<dbReference type="GO" id="GO:0016787">
    <property type="term" value="F:hydrolase activity"/>
    <property type="evidence" value="ECO:0007669"/>
    <property type="project" value="UniProtKB-KW"/>
</dbReference>
<comment type="caution">
    <text evidence="2">The sequence shown here is derived from an EMBL/GenBank/DDBJ whole genome shotgun (WGS) entry which is preliminary data.</text>
</comment>
<keyword evidence="3" id="KW-1185">Reference proteome</keyword>
<feature type="domain" description="AB hydrolase-1" evidence="1">
    <location>
        <begin position="26"/>
        <end position="164"/>
    </location>
</feature>
<dbReference type="InterPro" id="IPR050471">
    <property type="entry name" value="AB_hydrolase"/>
</dbReference>
<evidence type="ECO:0000313" key="3">
    <source>
        <dbReference type="Proteomes" id="UP001172101"/>
    </source>
</evidence>
<proteinExistence type="predicted"/>
<dbReference type="InterPro" id="IPR029058">
    <property type="entry name" value="AB_hydrolase_fold"/>
</dbReference>
<organism evidence="2 3">
    <name type="scientific">Lasiosphaeria miniovina</name>
    <dbReference type="NCBI Taxonomy" id="1954250"/>
    <lineage>
        <taxon>Eukaryota</taxon>
        <taxon>Fungi</taxon>
        <taxon>Dikarya</taxon>
        <taxon>Ascomycota</taxon>
        <taxon>Pezizomycotina</taxon>
        <taxon>Sordariomycetes</taxon>
        <taxon>Sordariomycetidae</taxon>
        <taxon>Sordariales</taxon>
        <taxon>Lasiosphaeriaceae</taxon>
        <taxon>Lasiosphaeria</taxon>
    </lineage>
</organism>
<accession>A0AA40BF14</accession>
<dbReference type="PANTHER" id="PTHR43433:SF5">
    <property type="entry name" value="AB HYDROLASE-1 DOMAIN-CONTAINING PROTEIN"/>
    <property type="match status" value="1"/>
</dbReference>
<gene>
    <name evidence="2" type="ORF">B0T26DRAFT_631925</name>
</gene>
<protein>
    <submittedName>
        <fullName evidence="2">Alpha/Beta hydrolase protein</fullName>
    </submittedName>
</protein>
<dbReference type="Pfam" id="PF00561">
    <property type="entry name" value="Abhydrolase_1"/>
    <property type="match status" value="1"/>
</dbReference>
<sequence>MASTLTRAIVHNEGCDLHCWHQGNGPLITFVPGGNGHGLQFFPLMAALSDRFTVATFDRRQMSASQTAVNKRLNPPQQARDIRAVITALSFNKAIVFGSSSGGMFALQFAHDFPGMVEHVIAHEAPTITLLPDSSEILEWFLHLMQVYDARGLEQAAAEFRERLNGYDDEGVPAVAAPDPRNREVFWADEFPVLLGWVPNLWRLIENKTSVGVMRGARTGDAFFARTVDEQAKILGCPKMLVPGHHQGFEVETHAFVPYLLDMLDLLEKRRGAVEGEGRGGGVA</sequence>
<dbReference type="RefSeq" id="XP_060301942.1">
    <property type="nucleotide sequence ID" value="XM_060436398.1"/>
</dbReference>
<reference evidence="2" key="1">
    <citation type="submission" date="2023-06" db="EMBL/GenBank/DDBJ databases">
        <title>Genome-scale phylogeny and comparative genomics of the fungal order Sordariales.</title>
        <authorList>
            <consortium name="Lawrence Berkeley National Laboratory"/>
            <person name="Hensen N."/>
            <person name="Bonometti L."/>
            <person name="Westerberg I."/>
            <person name="Brannstrom I.O."/>
            <person name="Guillou S."/>
            <person name="Cros-Aarteil S."/>
            <person name="Calhoun S."/>
            <person name="Haridas S."/>
            <person name="Kuo A."/>
            <person name="Mondo S."/>
            <person name="Pangilinan J."/>
            <person name="Riley R."/>
            <person name="LaButti K."/>
            <person name="Andreopoulos B."/>
            <person name="Lipzen A."/>
            <person name="Chen C."/>
            <person name="Yanf M."/>
            <person name="Daum C."/>
            <person name="Ng V."/>
            <person name="Clum A."/>
            <person name="Steindorff A."/>
            <person name="Ohm R."/>
            <person name="Martin F."/>
            <person name="Silar P."/>
            <person name="Natvig D."/>
            <person name="Lalanne C."/>
            <person name="Gautier V."/>
            <person name="Ament-velasquez S.L."/>
            <person name="Kruys A."/>
            <person name="Hutchinson M.I."/>
            <person name="Powell A.J."/>
            <person name="Barry K."/>
            <person name="Miller A.N."/>
            <person name="Grigoriev I.V."/>
            <person name="Debuchy R."/>
            <person name="Gladieux P."/>
            <person name="Thoren M.H."/>
            <person name="Johannesson H."/>
        </authorList>
    </citation>
    <scope>NUCLEOTIDE SEQUENCE</scope>
    <source>
        <strain evidence="2">SMH2392-1A</strain>
    </source>
</reference>
<dbReference type="Proteomes" id="UP001172101">
    <property type="component" value="Unassembled WGS sequence"/>
</dbReference>
<dbReference type="AlphaFoldDB" id="A0AA40BF14"/>
<keyword evidence="2" id="KW-0378">Hydrolase</keyword>
<dbReference type="Gene3D" id="3.40.50.1820">
    <property type="entry name" value="alpha/beta hydrolase"/>
    <property type="match status" value="1"/>
</dbReference>
<dbReference type="GeneID" id="85319668"/>
<dbReference type="PANTHER" id="PTHR43433">
    <property type="entry name" value="HYDROLASE, ALPHA/BETA FOLD FAMILY PROTEIN"/>
    <property type="match status" value="1"/>
</dbReference>
<name>A0AA40BF14_9PEZI</name>
<dbReference type="SUPFAM" id="SSF53474">
    <property type="entry name" value="alpha/beta-Hydrolases"/>
    <property type="match status" value="1"/>
</dbReference>
<evidence type="ECO:0000259" key="1">
    <source>
        <dbReference type="Pfam" id="PF00561"/>
    </source>
</evidence>